<proteinExistence type="predicted"/>
<dbReference type="EMBL" id="GBRH01219759">
    <property type="protein sequence ID" value="JAD78136.1"/>
    <property type="molecule type" value="Transcribed_RNA"/>
</dbReference>
<organism evidence="1">
    <name type="scientific">Arundo donax</name>
    <name type="common">Giant reed</name>
    <name type="synonym">Donax arundinaceus</name>
    <dbReference type="NCBI Taxonomy" id="35708"/>
    <lineage>
        <taxon>Eukaryota</taxon>
        <taxon>Viridiplantae</taxon>
        <taxon>Streptophyta</taxon>
        <taxon>Embryophyta</taxon>
        <taxon>Tracheophyta</taxon>
        <taxon>Spermatophyta</taxon>
        <taxon>Magnoliopsida</taxon>
        <taxon>Liliopsida</taxon>
        <taxon>Poales</taxon>
        <taxon>Poaceae</taxon>
        <taxon>PACMAD clade</taxon>
        <taxon>Arundinoideae</taxon>
        <taxon>Arundineae</taxon>
        <taxon>Arundo</taxon>
    </lineage>
</organism>
<protein>
    <submittedName>
        <fullName evidence="1">Uncharacterized protein</fullName>
    </submittedName>
</protein>
<sequence length="158" mass="16678">MEGPICSFSWSMRLPLWHESDTMVKFTRRHTVHHLPEIHICDEVEVAGHDGLVVAVAVVARLDGRDERAVAAEVEEEDVPGRGAGYHVGERALDVGAGGEHGGAAVVGEHGDIGGGEAEAGDEEVAHGEDVVDAAPQLVARAGLIAANQRSKHLLPLH</sequence>
<reference evidence="1" key="2">
    <citation type="journal article" date="2015" name="Data Brief">
        <title>Shoot transcriptome of the giant reed, Arundo donax.</title>
        <authorList>
            <person name="Barrero R.A."/>
            <person name="Guerrero F.D."/>
            <person name="Moolhuijzen P."/>
            <person name="Goolsby J.A."/>
            <person name="Tidwell J."/>
            <person name="Bellgard S.E."/>
            <person name="Bellgard M.I."/>
        </authorList>
    </citation>
    <scope>NUCLEOTIDE SEQUENCE</scope>
    <source>
        <tissue evidence="1">Shoot tissue taken approximately 20 cm above the soil surface</tissue>
    </source>
</reference>
<accession>A0A0A9CRF7</accession>
<reference evidence="1" key="1">
    <citation type="submission" date="2014-09" db="EMBL/GenBank/DDBJ databases">
        <authorList>
            <person name="Magalhaes I.L.F."/>
            <person name="Oliveira U."/>
            <person name="Santos F.R."/>
            <person name="Vidigal T.H.D.A."/>
            <person name="Brescovit A.D."/>
            <person name="Santos A.J."/>
        </authorList>
    </citation>
    <scope>NUCLEOTIDE SEQUENCE</scope>
    <source>
        <tissue evidence="1">Shoot tissue taken approximately 20 cm above the soil surface</tissue>
    </source>
</reference>
<evidence type="ECO:0000313" key="1">
    <source>
        <dbReference type="EMBL" id="JAD78136.1"/>
    </source>
</evidence>
<dbReference type="AlphaFoldDB" id="A0A0A9CRF7"/>
<name>A0A0A9CRF7_ARUDO</name>